<feature type="domain" description="Dynein heavy chain ATP-binding dynein motor region" evidence="21">
    <location>
        <begin position="2322"/>
        <end position="2418"/>
    </location>
</feature>
<dbReference type="Pfam" id="PF12780">
    <property type="entry name" value="AAA_8"/>
    <property type="match status" value="1"/>
</dbReference>
<dbReference type="Gene3D" id="1.10.8.710">
    <property type="match status" value="1"/>
</dbReference>
<dbReference type="Gene3D" id="3.10.490.20">
    <property type="match status" value="1"/>
</dbReference>
<name>A0AAV2JX15_KNICA</name>
<feature type="coiled-coil region" evidence="14">
    <location>
        <begin position="2174"/>
        <end position="2243"/>
    </location>
</feature>
<feature type="domain" description="Dynein heavy chain coiled coil stalk" evidence="19">
    <location>
        <begin position="1951"/>
        <end position="2295"/>
    </location>
</feature>
<dbReference type="FunFam" id="1.20.920.20:FF:000003">
    <property type="entry name" value="Dynein axonemal heavy chain 17"/>
    <property type="match status" value="1"/>
</dbReference>
<dbReference type="InterPro" id="IPR042219">
    <property type="entry name" value="AAA_lid_11_sf"/>
</dbReference>
<organism evidence="26 27">
    <name type="scientific">Knipowitschia caucasica</name>
    <name type="common">Caucasian dwarf goby</name>
    <name type="synonym">Pomatoschistus caucasicus</name>
    <dbReference type="NCBI Taxonomy" id="637954"/>
    <lineage>
        <taxon>Eukaryota</taxon>
        <taxon>Metazoa</taxon>
        <taxon>Chordata</taxon>
        <taxon>Craniata</taxon>
        <taxon>Vertebrata</taxon>
        <taxon>Euteleostomi</taxon>
        <taxon>Actinopterygii</taxon>
        <taxon>Neopterygii</taxon>
        <taxon>Teleostei</taxon>
        <taxon>Neoteleostei</taxon>
        <taxon>Acanthomorphata</taxon>
        <taxon>Gobiaria</taxon>
        <taxon>Gobiiformes</taxon>
        <taxon>Gobioidei</taxon>
        <taxon>Gobiidae</taxon>
        <taxon>Gobiinae</taxon>
        <taxon>Knipowitschia</taxon>
    </lineage>
</organism>
<keyword evidence="11" id="KW-0505">Motor protein</keyword>
<evidence type="ECO:0000259" key="15">
    <source>
        <dbReference type="Pfam" id="PF03028"/>
    </source>
</evidence>
<dbReference type="FunFam" id="1.10.8.720:FF:000002">
    <property type="entry name" value="Dynein heavy chain 9, axonemal"/>
    <property type="match status" value="1"/>
</dbReference>
<keyword evidence="12" id="KW-0206">Cytoskeleton</keyword>
<dbReference type="InterPro" id="IPR041228">
    <property type="entry name" value="Dynein_C"/>
</dbReference>
<dbReference type="Gene3D" id="1.20.920.30">
    <property type="match status" value="1"/>
</dbReference>
<dbReference type="Pfam" id="PF12781">
    <property type="entry name" value="AAA_9"/>
    <property type="match status" value="2"/>
</dbReference>
<dbReference type="GO" id="GO:0030286">
    <property type="term" value="C:dynein complex"/>
    <property type="evidence" value="ECO:0007669"/>
    <property type="project" value="UniProtKB-KW"/>
</dbReference>
<dbReference type="Gene3D" id="1.20.1270.280">
    <property type="match status" value="1"/>
</dbReference>
<keyword evidence="5" id="KW-0677">Repeat</keyword>
<keyword evidence="10" id="KW-0969">Cilium</keyword>
<accession>A0AAV2JX15</accession>
<dbReference type="FunFam" id="1.10.287.2620:FF:000004">
    <property type="entry name" value="Dynein axonemal heavy chain 17"/>
    <property type="match status" value="1"/>
</dbReference>
<evidence type="ECO:0000259" key="24">
    <source>
        <dbReference type="Pfam" id="PF18198"/>
    </source>
</evidence>
<evidence type="ECO:0000259" key="22">
    <source>
        <dbReference type="Pfam" id="PF17852"/>
    </source>
</evidence>
<dbReference type="Gene3D" id="1.10.472.130">
    <property type="match status" value="1"/>
</dbReference>
<dbReference type="Pfam" id="PF12774">
    <property type="entry name" value="AAA_6"/>
    <property type="match status" value="2"/>
</dbReference>
<evidence type="ECO:0000259" key="17">
    <source>
        <dbReference type="Pfam" id="PF08393"/>
    </source>
</evidence>
<dbReference type="SUPFAM" id="SSF52540">
    <property type="entry name" value="P-loop containing nucleoside triphosphate hydrolases"/>
    <property type="match status" value="2"/>
</dbReference>
<dbReference type="GO" id="GO:0005874">
    <property type="term" value="C:microtubule"/>
    <property type="evidence" value="ECO:0007669"/>
    <property type="project" value="UniProtKB-KW"/>
</dbReference>
<gene>
    <name evidence="26" type="ORF">KC01_LOCUS10815</name>
</gene>
<feature type="domain" description="Dynein heavy chain region D6 P-loop" evidence="15">
    <location>
        <begin position="2735"/>
        <end position="2855"/>
    </location>
</feature>
<dbReference type="Gene3D" id="6.10.140.1060">
    <property type="match status" value="1"/>
</dbReference>
<dbReference type="Gene3D" id="1.10.8.720">
    <property type="entry name" value="Region D6 of dynein motor"/>
    <property type="match status" value="1"/>
</dbReference>
<evidence type="ECO:0000259" key="16">
    <source>
        <dbReference type="Pfam" id="PF08385"/>
    </source>
</evidence>
<evidence type="ECO:0000259" key="19">
    <source>
        <dbReference type="Pfam" id="PF12777"/>
    </source>
</evidence>
<dbReference type="InterPro" id="IPR004273">
    <property type="entry name" value="Dynein_heavy_D6_P-loop"/>
</dbReference>
<feature type="domain" description="Dynein heavy chain linker" evidence="17">
    <location>
        <begin position="596"/>
        <end position="854"/>
    </location>
</feature>
<evidence type="ECO:0000259" key="23">
    <source>
        <dbReference type="Pfam" id="PF17857"/>
    </source>
</evidence>
<dbReference type="FunFam" id="3.10.490.20:FF:000002">
    <property type="entry name" value="Dynein axonemal heavy chain 17"/>
    <property type="match status" value="1"/>
</dbReference>
<dbReference type="GO" id="GO:0051959">
    <property type="term" value="F:dynein light intermediate chain binding"/>
    <property type="evidence" value="ECO:0007669"/>
    <property type="project" value="InterPro"/>
</dbReference>
<keyword evidence="27" id="KW-1185">Reference proteome</keyword>
<dbReference type="Pfam" id="PF08393">
    <property type="entry name" value="DHC_N2"/>
    <property type="match status" value="2"/>
</dbReference>
<evidence type="ECO:0000313" key="27">
    <source>
        <dbReference type="Proteomes" id="UP001497482"/>
    </source>
</evidence>
<dbReference type="FunFam" id="1.20.140.100:FF:000001">
    <property type="entry name" value="dynein heavy chain 17, axonemal"/>
    <property type="match status" value="1"/>
</dbReference>
<dbReference type="Pfam" id="PF12777">
    <property type="entry name" value="MT"/>
    <property type="match status" value="1"/>
</dbReference>
<proteinExistence type="inferred from homology"/>
<feature type="domain" description="Dynein heavy chain C-terminal" evidence="25">
    <location>
        <begin position="3142"/>
        <end position="3296"/>
    </location>
</feature>
<dbReference type="Gene3D" id="3.40.50.300">
    <property type="entry name" value="P-loop containing nucleotide triphosphate hydrolases"/>
    <property type="match status" value="5"/>
</dbReference>
<keyword evidence="9 14" id="KW-0175">Coiled coil</keyword>
<comment type="subcellular location">
    <subcellularLocation>
        <location evidence="1">Cytoplasm</location>
        <location evidence="1">Cytoskeleton</location>
        <location evidence="1">Cilium axoneme</location>
    </subcellularLocation>
</comment>
<dbReference type="FunFam" id="1.10.472.130:FF:000001">
    <property type="entry name" value="Dynein, axonemal, heavy chain 9"/>
    <property type="match status" value="1"/>
</dbReference>
<dbReference type="InterPro" id="IPR027417">
    <property type="entry name" value="P-loop_NTPase"/>
</dbReference>
<dbReference type="InterPro" id="IPR041589">
    <property type="entry name" value="DNAH3_AAA_lid_1"/>
</dbReference>
<feature type="domain" description="Dynein heavy chain ATP-binding dynein motor region" evidence="21">
    <location>
        <begin position="2419"/>
        <end position="2494"/>
    </location>
</feature>
<sequence>MEQTKDFDQRLGTVLNLAFQHSRNLKSTFKLLNIFGTLLDRPRIHQLFSPNYNVVLSLFSEEIDQCQFILDQHKDQLQSDTVIVGKNMPPVAGNLEWSQELRKRILTNRRSLCQLAQMPLGSAEADEVLQRCERILRVLDKHDDELFQEWTVGLEEMCQKHLHDPLLTLDRDTGMFQVNFSPVWSNHLHSTILAVELGLVKDEMNRSTQKLEPAVRELTWAQDDLWPYIESTRDLFKNLSSRVQKSKANVEAIQALMGRFSHRAFITRKSRTSTLLSFSDIEDSVTKQHTLIRNTGEEIHKLLQENQSLLGVEALESSEWQAYTDYVDSMILSGVSSAVRCSLHYLIDNTDSDQNIKVLFGLQLVLSNNEMTFEPCLDFGQTGNFYDIVDKMVTNITKMASFIPRLAKHKMCDNYQRDIHEMEDLSEMCRTIRSRTRAAITKVKEYQGSFSSYRYLWNDDSVRELSAFVHDTARGLSKKVSDGDYAGLVDIMGHLMAMRDRQISNDQQFKPLKSTAELLKTYGQQLPDSVYIQLEVKQHEFRERFRMESVFKISVEESYRKIDTCHRGVAVMEEEMKRLQDTANLFEVSFPDYRQLRQCRSDIVLVKAVWDMVIFVKTSIEDWTKTPWKEINVEQMDMELRRFAKEMKLLDKEVRVWDVYVGLESKVKNMLTSLRAVNELQNSAVRERHWQQLMNTTGVTFVMGKGTTLGDLLELQLHRVEEEVKNIVDKAVKEMAIEKILAEITQTWSIMSLSYETHTSTGMPLLKADENLIETLEDNQVQLQNILMSKYVEYFQTDVSGWQRKLMVADLVISSWMSVQRTWAHLNSIFTNSDDIRCQLASDAERFQGIHNDLHVTRHLLKLFDNIADLRFTDSERGGGKEEEGVAVAIGMYSREGEYVPFSEACVCEGQAETWLGALESTMRSTVRKEIQEAVCAYEDKPRDLWLFDYPAQVGLTGSQVWWATDVEIAFERVEEGFETALKDYNKKQFQFSYEYLGNTNRLVITPLTDRFYFLGEEIELKPTVGIFITLNPGYAGRAELPENLKALFRPCAMVIPDFELICEIMLVAEGFIDARLLARKFISLYTLCKELLSKQDHYDWGLRAIKSVLVVAGSLKREDRTRPEEQLDVPRKKNPELEKAIRQSIGELQLQPEENFVLKVNQLEELLAVRHSVFVVGGPGTGKSQVLTLASNERISLSSSMRLLFEISHLKAATPATVSRAGILFVNPQDIGWSSYVASWIEMRQAQSERANLTILFDKYVPYCLEQVRCNLKTITPIPENSMVQTLCSLLDCLLTIENTPPDSPRELYEIYFVFACVWAFGGALFQDHLNDHKAEFSRWWSKEMRAVKFPSQGTVFDYYIDPETKKFTPWSETIVPFELEPDVPLQTVLVHTPETICLTYFMDLLLQRGKPIMLVGNAGVGKTILVTDKVSKLKEEFMVAKVPFNYYTTSAMLQRVLEKPLEKKAGRKFAPPTPKRLIYFIDDLNMPEVDVYGTVQPHTLIRQHLDYNHWYDRQRMVLKEIHNCQYITCMNPTAGSFSINSRLQRHFAVFAVHFPGVDALATIFSNILSAHFLQGGFSYGVSRSVGTLIQAAICLHQKISQNFLPTAIRFHYIFNLRDLSNIFQGILFALPECIRYPMELVHLWLHESSRVYSDKLMEEKDVELFKKILLDTGKRYFEGIDESMFIHQPLVYCHFAQGLGEARYHQASDWEKLQKTLAEALEHYNELYAVMDLVLFEEAIQHVCRISRILEAPYGNALLMGVGGSGKQSLCRLAAFLSSLEVFQITLRKGYGISDLKGDIASLYIKVGVKNIGTVFLHTDAQIPDERFLVLINDMLASGDIPDLFSDDEVDMIVTSIRMELRGLGLIDSRDNCWNFFIERIRRQLKPNIRSSISEFISFAHTSVNEVSVKYQQNEKHFNYTTPKSFLEFMKLYGNLLGKKRTELTQKMERLENGLQKLKSTAAQVEDLKAKLAVQEVELWQRNNDIEALIAKIGQQKDKLNQERIVADGEEQKVAAIQAKVTKQQQETEDDLAKAEPALQAANAALNTLNRLNLTELRTFPNPPVIVTNVSAAVLVLMAPQGRIPKDRSWKACKIIMSKVDDFLQSLVNFDKEHIPDATVRCIKDDYLSDPEFNPDFVKHKSSAAAGLCAWVINIIRFHEVFCEVEMKRICLAQANADLTEAAEKLEVIRRKLAELDGNLESLTTAYKTATLEKVRFQEEVNNTNKTIELANRLVKGLESENVRWAHSVAQYREQEETLCGDVLLTAAFISYAGSFSKKYRRELLENMWMPFLKEQKTTIPMSQGLDPVSMLTDGATVAQWNNEGLPGDKMSTQNATILTNCERWPLLIDPQLQGIKWLKSRFGNALKVVSLGQRGYVDVIEQAVVAGETVLIENLEETIDPVIDPLLGRHTIKKGRDGLEDQLLAQVVNQERPDLEHLKSELTKQQNMFKIELKLLEDELLTRLSAAESHFLGDNVLVEKLETTKHTAAEIEMKVQEAKVNEVKINEAREHYRPVAVRASLLYFIMNDLNKINAMYQFSLKAFNVVFHKAVETAEKSEDVTSRVNTLIDCVTYSTFNYISRGLFERDKLTFTAQLAFQLLLLSKEIDVRELDFLLRFNIDHIYASPLEFLSNSAWSAIKVMSFTDEFRGLDRDIEGSPKRWKKIVESECPEKEKFPQEWKGKSALQKLIIIRAIRPDRMTYALKNFVEEKLGMKYTEGRKTELVKSFRESEPASPVFFILSPGVDPLKDVESLGKKLGFTIDHGKLHNVSLGQGQEAVAEIAMEQAAKEGHWVILQNIHLVGRWLGSLEKLLERCCEGSHPDYRVFMSAEPAPLPQEHIIPQGILENAIKITNEPPTGMHANLHAALDNFDQDILDQCSREQEFKTILFSLCYFHACVAERRKFGPQGWNRKYPFNTGDLTISVNVLYNYLEANAQVPWEDLRYLFGEIMYGGHITDDWDRRLCRTYLEEYMQPNQFDRKLSLAPGFVVPSNLDYQGYHDFIDEMLPHESPAHYGLHPNAEIDFLTVTSDALFHTLLELQSPDAVMGEGVSQTLEEKVKSILDEVLEKLPEEYNMSDITSKTAERSPYILVCFQECERMNSLISEIRRSLKELDLGLKGELAISSEMEKLQTALFFDKELDSWTQDLSLPSVVWLSGLFNPQSFLTAVMQSLARKNEWPLDKVNLTVDVTKKFKEEFNQPAREGAYVYGLYMEGARWDTQAGVITEARLKELTPAMPVISVRAVPNDRHETRNIYECPLYKTKIRGPTYVWTFSLKTRERPAKWVLAGVALLLSV</sequence>
<dbReference type="FunFam" id="1.20.1270.280:FF:000046">
    <property type="entry name" value="Uncharacterized protein"/>
    <property type="match status" value="1"/>
</dbReference>
<evidence type="ECO:0000256" key="9">
    <source>
        <dbReference type="ARBA" id="ARBA00023054"/>
    </source>
</evidence>
<dbReference type="GO" id="GO:0031514">
    <property type="term" value="C:motile cilium"/>
    <property type="evidence" value="ECO:0007669"/>
    <property type="project" value="UniProtKB-ARBA"/>
</dbReference>
<comment type="similarity">
    <text evidence="2">Belongs to the dynein heavy chain family.</text>
</comment>
<evidence type="ECO:0000256" key="12">
    <source>
        <dbReference type="ARBA" id="ARBA00023212"/>
    </source>
</evidence>
<feature type="domain" description="Dynein heavy chain hydrolytic ATP-binding dynein motor region" evidence="18">
    <location>
        <begin position="1128"/>
        <end position="1185"/>
    </location>
</feature>
<reference evidence="26 27" key="1">
    <citation type="submission" date="2024-04" db="EMBL/GenBank/DDBJ databases">
        <authorList>
            <person name="Waldvogel A.-M."/>
            <person name="Schoenle A."/>
        </authorList>
    </citation>
    <scope>NUCLEOTIDE SEQUENCE [LARGE SCALE GENOMIC DNA]</scope>
</reference>
<evidence type="ECO:0000256" key="2">
    <source>
        <dbReference type="ARBA" id="ARBA00008887"/>
    </source>
</evidence>
<feature type="coiled-coil region" evidence="14">
    <location>
        <begin position="1943"/>
        <end position="2029"/>
    </location>
</feature>
<dbReference type="GO" id="GO:0007018">
    <property type="term" value="P:microtubule-based movement"/>
    <property type="evidence" value="ECO:0007669"/>
    <property type="project" value="InterPro"/>
</dbReference>
<dbReference type="Pfam" id="PF17852">
    <property type="entry name" value="Dynein_AAA_lid"/>
    <property type="match status" value="1"/>
</dbReference>
<dbReference type="InterPro" id="IPR035706">
    <property type="entry name" value="AAA_9"/>
</dbReference>
<dbReference type="Pfam" id="PF18199">
    <property type="entry name" value="Dynein_C"/>
    <property type="match status" value="1"/>
</dbReference>
<dbReference type="InterPro" id="IPR035699">
    <property type="entry name" value="AAA_6"/>
</dbReference>
<evidence type="ECO:0000256" key="7">
    <source>
        <dbReference type="ARBA" id="ARBA00022840"/>
    </source>
</evidence>
<evidence type="ECO:0000259" key="18">
    <source>
        <dbReference type="Pfam" id="PF12774"/>
    </source>
</evidence>
<dbReference type="InterPro" id="IPR024317">
    <property type="entry name" value="Dynein_heavy_chain_D4_dom"/>
</dbReference>
<protein>
    <recommendedName>
        <fullName evidence="28">Dynein heavy chain</fullName>
    </recommendedName>
</protein>
<keyword evidence="3" id="KW-0963">Cytoplasm</keyword>
<dbReference type="FunFam" id="1.10.8.1220:FF:000001">
    <property type="entry name" value="Dynein axonemal heavy chain 5"/>
    <property type="match status" value="1"/>
</dbReference>
<dbReference type="InterPro" id="IPR043157">
    <property type="entry name" value="Dynein_AAA1S"/>
</dbReference>
<evidence type="ECO:0000313" key="26">
    <source>
        <dbReference type="EMBL" id="CAL1579859.1"/>
    </source>
</evidence>
<dbReference type="InterPro" id="IPR042222">
    <property type="entry name" value="Dynein_2_N"/>
</dbReference>
<keyword evidence="7" id="KW-0067">ATP-binding</keyword>
<evidence type="ECO:0000259" key="20">
    <source>
        <dbReference type="Pfam" id="PF12780"/>
    </source>
</evidence>
<dbReference type="InterPro" id="IPR041466">
    <property type="entry name" value="Dynein_AAA5_ext"/>
</dbReference>
<dbReference type="GO" id="GO:0005524">
    <property type="term" value="F:ATP binding"/>
    <property type="evidence" value="ECO:0007669"/>
    <property type="project" value="UniProtKB-KW"/>
</dbReference>
<dbReference type="Gene3D" id="1.20.920.20">
    <property type="match status" value="1"/>
</dbReference>
<evidence type="ECO:0000259" key="21">
    <source>
        <dbReference type="Pfam" id="PF12781"/>
    </source>
</evidence>
<dbReference type="PANTHER" id="PTHR45703:SF12">
    <property type="entry name" value="DYNEIN AXONEMAL HEAVY CHAIN 11"/>
    <property type="match status" value="1"/>
</dbReference>
<evidence type="ECO:0008006" key="28">
    <source>
        <dbReference type="Google" id="ProtNLM"/>
    </source>
</evidence>
<evidence type="ECO:0000256" key="13">
    <source>
        <dbReference type="ARBA" id="ARBA00023273"/>
    </source>
</evidence>
<dbReference type="Pfam" id="PF18198">
    <property type="entry name" value="AAA_lid_11"/>
    <property type="match status" value="1"/>
</dbReference>
<dbReference type="InterPro" id="IPR013602">
    <property type="entry name" value="Dynein_heavy_linker"/>
</dbReference>
<dbReference type="Proteomes" id="UP001497482">
    <property type="component" value="Chromosome 14"/>
</dbReference>
<evidence type="ECO:0000256" key="11">
    <source>
        <dbReference type="ARBA" id="ARBA00023175"/>
    </source>
</evidence>
<dbReference type="Gene3D" id="1.10.8.1220">
    <property type="match status" value="1"/>
</dbReference>
<feature type="domain" description="Dynein heavy chain AAA module D4" evidence="20">
    <location>
        <begin position="1733"/>
        <end position="1888"/>
    </location>
</feature>
<evidence type="ECO:0000256" key="8">
    <source>
        <dbReference type="ARBA" id="ARBA00023017"/>
    </source>
</evidence>
<evidence type="ECO:0000256" key="1">
    <source>
        <dbReference type="ARBA" id="ARBA00004430"/>
    </source>
</evidence>
<evidence type="ECO:0000256" key="3">
    <source>
        <dbReference type="ARBA" id="ARBA00022490"/>
    </source>
</evidence>
<feature type="coiled-coil region" evidence="14">
    <location>
        <begin position="2442"/>
        <end position="2504"/>
    </location>
</feature>
<evidence type="ECO:0000256" key="14">
    <source>
        <dbReference type="SAM" id="Coils"/>
    </source>
</evidence>
<dbReference type="Gene3D" id="1.20.140.100">
    <property type="entry name" value="Dynein heavy chain, N-terminal domain 2"/>
    <property type="match status" value="1"/>
</dbReference>
<dbReference type="InterPro" id="IPR013594">
    <property type="entry name" value="Dynein_heavy_tail"/>
</dbReference>
<feature type="domain" description="Dynein heavy chain AAA lid" evidence="24">
    <location>
        <begin position="2887"/>
        <end position="3023"/>
    </location>
</feature>
<dbReference type="InterPro" id="IPR024743">
    <property type="entry name" value="Dynein_HC_stalk"/>
</dbReference>
<dbReference type="Gene3D" id="1.10.287.2620">
    <property type="match status" value="1"/>
</dbReference>
<dbReference type="FunFam" id="3.40.50.300:FF:000411">
    <property type="entry name" value="dynein heavy chain 17, axonemal"/>
    <property type="match status" value="1"/>
</dbReference>
<dbReference type="Pfam" id="PF12775">
    <property type="entry name" value="AAA_7"/>
    <property type="match status" value="1"/>
</dbReference>
<keyword evidence="6" id="KW-0547">Nucleotide-binding</keyword>
<dbReference type="InterPro" id="IPR026983">
    <property type="entry name" value="DHC"/>
</dbReference>
<evidence type="ECO:0000256" key="4">
    <source>
        <dbReference type="ARBA" id="ARBA00022701"/>
    </source>
</evidence>
<keyword evidence="8" id="KW-0243">Dynein</keyword>
<evidence type="ECO:0000256" key="6">
    <source>
        <dbReference type="ARBA" id="ARBA00022741"/>
    </source>
</evidence>
<keyword evidence="4" id="KW-0493">Microtubule</keyword>
<dbReference type="Pfam" id="PF03028">
    <property type="entry name" value="Dynein_heavy"/>
    <property type="match status" value="1"/>
</dbReference>
<evidence type="ECO:0000256" key="10">
    <source>
        <dbReference type="ARBA" id="ARBA00023069"/>
    </source>
</evidence>
<dbReference type="PANTHER" id="PTHR45703">
    <property type="entry name" value="DYNEIN HEAVY CHAIN"/>
    <property type="match status" value="1"/>
</dbReference>
<keyword evidence="13" id="KW-0966">Cell projection</keyword>
<dbReference type="Pfam" id="PF17857">
    <property type="entry name" value="AAA_lid_1"/>
    <property type="match status" value="1"/>
</dbReference>
<feature type="domain" description="Dynein heavy chain linker" evidence="17">
    <location>
        <begin position="855"/>
        <end position="934"/>
    </location>
</feature>
<dbReference type="GO" id="GO:0005930">
    <property type="term" value="C:axoneme"/>
    <property type="evidence" value="ECO:0007669"/>
    <property type="project" value="UniProtKB-SubCell"/>
</dbReference>
<dbReference type="FunFam" id="1.20.920.30:FF:000003">
    <property type="entry name" value="Dynein axonemal heavy chain 17"/>
    <property type="match status" value="1"/>
</dbReference>
<evidence type="ECO:0000259" key="25">
    <source>
        <dbReference type="Pfam" id="PF18199"/>
    </source>
</evidence>
<evidence type="ECO:0000256" key="5">
    <source>
        <dbReference type="ARBA" id="ARBA00022737"/>
    </source>
</evidence>
<dbReference type="GO" id="GO:0045505">
    <property type="term" value="F:dynein intermediate chain binding"/>
    <property type="evidence" value="ECO:0007669"/>
    <property type="project" value="InterPro"/>
</dbReference>
<feature type="domain" description="Dynein heavy chain tail" evidence="16">
    <location>
        <begin position="2"/>
        <end position="182"/>
    </location>
</feature>
<dbReference type="GO" id="GO:0008569">
    <property type="term" value="F:minus-end-directed microtubule motor activity"/>
    <property type="evidence" value="ECO:0007669"/>
    <property type="project" value="InterPro"/>
</dbReference>
<dbReference type="Pfam" id="PF08385">
    <property type="entry name" value="DHC_N1"/>
    <property type="match status" value="1"/>
</dbReference>
<feature type="domain" description="Dynein heavy chain 3 AAA+ lid" evidence="23">
    <location>
        <begin position="1590"/>
        <end position="1686"/>
    </location>
</feature>
<dbReference type="EMBL" id="OZ035836">
    <property type="protein sequence ID" value="CAL1579859.1"/>
    <property type="molecule type" value="Genomic_DNA"/>
</dbReference>
<dbReference type="InterPro" id="IPR041658">
    <property type="entry name" value="AAA_lid_11"/>
</dbReference>
<dbReference type="InterPro" id="IPR043160">
    <property type="entry name" value="Dynein_C_barrel"/>
</dbReference>
<feature type="domain" description="Dynein heavy chain hydrolytic ATP-binding dynein motor region" evidence="18">
    <location>
        <begin position="1012"/>
        <end position="1127"/>
    </location>
</feature>
<feature type="domain" description="Dynein heavy chain AAA 5 extension" evidence="22">
    <location>
        <begin position="1256"/>
        <end position="1374"/>
    </location>
</feature>